<dbReference type="CDD" id="cd23699">
    <property type="entry name" value="At5g63150_CTD"/>
    <property type="match status" value="1"/>
</dbReference>
<dbReference type="SMART" id="SM00406">
    <property type="entry name" value="IGv"/>
    <property type="match status" value="2"/>
</dbReference>
<keyword evidence="12" id="KW-0393">Immunoglobulin domain</keyword>
<organism evidence="16 17">
    <name type="scientific">Hirundo rustica rustica</name>
    <dbReference type="NCBI Taxonomy" id="333673"/>
    <lineage>
        <taxon>Eukaryota</taxon>
        <taxon>Metazoa</taxon>
        <taxon>Chordata</taxon>
        <taxon>Craniata</taxon>
        <taxon>Vertebrata</taxon>
        <taxon>Euteleostomi</taxon>
        <taxon>Archelosauria</taxon>
        <taxon>Archosauria</taxon>
        <taxon>Dinosauria</taxon>
        <taxon>Saurischia</taxon>
        <taxon>Theropoda</taxon>
        <taxon>Coelurosauria</taxon>
        <taxon>Aves</taxon>
        <taxon>Neognathae</taxon>
        <taxon>Neoaves</taxon>
        <taxon>Telluraves</taxon>
        <taxon>Australaves</taxon>
        <taxon>Passeriformes</taxon>
        <taxon>Sylvioidea</taxon>
        <taxon>Hirundinidae</taxon>
        <taxon>Hirundo</taxon>
    </lineage>
</organism>
<feature type="domain" description="Ig-like" evidence="15">
    <location>
        <begin position="410"/>
        <end position="533"/>
    </location>
</feature>
<dbReference type="InterPro" id="IPR036179">
    <property type="entry name" value="Ig-like_dom_sf"/>
</dbReference>
<dbReference type="PANTHER" id="PTHR44793:SF1">
    <property type="entry name" value="MATRIX REMODELING-ASSOCIATED PROTEIN 8"/>
    <property type="match status" value="1"/>
</dbReference>
<dbReference type="PRINTS" id="PR00081">
    <property type="entry name" value="GDHRDH"/>
</dbReference>
<protein>
    <recommendedName>
        <fullName evidence="2">Matrix remodeling-associated protein 8</fullName>
    </recommendedName>
</protein>
<evidence type="ECO:0000256" key="9">
    <source>
        <dbReference type="ARBA" id="ARBA00023136"/>
    </source>
</evidence>
<comment type="caution">
    <text evidence="16">The sequence shown here is derived from an EMBL/GenBank/DDBJ whole genome shotgun (WGS) entry which is preliminary data.</text>
</comment>
<evidence type="ECO:0000256" key="7">
    <source>
        <dbReference type="ARBA" id="ARBA00022889"/>
    </source>
</evidence>
<dbReference type="OrthoDB" id="9832369at2759"/>
<dbReference type="SUPFAM" id="SSF51735">
    <property type="entry name" value="NAD(P)-binding Rossmann-fold domains"/>
    <property type="match status" value="1"/>
</dbReference>
<proteinExistence type="predicted"/>
<dbReference type="SMART" id="SM00409">
    <property type="entry name" value="IG"/>
    <property type="match status" value="2"/>
</dbReference>
<keyword evidence="7" id="KW-0130">Cell adhesion</keyword>
<keyword evidence="8 14" id="KW-1133">Transmembrane helix</keyword>
<dbReference type="GO" id="GO:0009986">
    <property type="term" value="C:cell surface"/>
    <property type="evidence" value="ECO:0007669"/>
    <property type="project" value="TreeGrafter"/>
</dbReference>
<evidence type="ECO:0000256" key="3">
    <source>
        <dbReference type="ARBA" id="ARBA00022475"/>
    </source>
</evidence>
<dbReference type="Pfam" id="PF07686">
    <property type="entry name" value="V-set"/>
    <property type="match status" value="2"/>
</dbReference>
<dbReference type="Pfam" id="PF08213">
    <property type="entry name" value="COX24_C"/>
    <property type="match status" value="1"/>
</dbReference>
<dbReference type="GO" id="GO:0030154">
    <property type="term" value="P:cell differentiation"/>
    <property type="evidence" value="ECO:0007669"/>
    <property type="project" value="TreeGrafter"/>
</dbReference>
<dbReference type="SUPFAM" id="SSF48726">
    <property type="entry name" value="Immunoglobulin"/>
    <property type="match status" value="2"/>
</dbReference>
<dbReference type="Gene3D" id="3.40.50.720">
    <property type="entry name" value="NAD(P)-binding Rossmann-like Domain"/>
    <property type="match status" value="1"/>
</dbReference>
<keyword evidence="11" id="KW-0325">Glycoprotein</keyword>
<dbReference type="FunFam" id="2.60.40.10:FF:000806">
    <property type="entry name" value="Matrix remodeling associated 8"/>
    <property type="match status" value="1"/>
</dbReference>
<dbReference type="InterPro" id="IPR013783">
    <property type="entry name" value="Ig-like_fold"/>
</dbReference>
<sequence>MAQPRCRSVLITGCSRGIGLGLVRGLAAASPSPDLVFATCRYPEKAQELQQLSKQYSNIKLLQLDVVCENSIKKVVKEVEEIVGDKGLNCLINNAGINVLASLEEVTAETMLTIYETNTVAQLMVTKAFLPLLRKAAQLGTGMGCHRAAIINMSSLAASMQLVQANEMFLKVYPYRIAKSLLALPVNKVKQNVNITAEFPVTEGLENCRSVSSFLCCRSPCARYSTQPPNTSGAQPQQWHTLDPELEEILVPRKLSISPLESWLTVRYSLPKAEGAQEEASRESPEPCECPPPAGTGDVEEGEGAPGGKVRCRNVLKIRRRKMNRHKYRKLLKRRKFIRRKIKEGRKKKRQVREPLLPAGGFGIGTLGIPEPGKERLMGLGLQLDLLISRWCHSSGSVSSYSVPADASNPASVVVSVLNVSAVLGSQAVLPCKSHRMVWTQDRLNDRQRVVHWDLLSSYYGDSRMERLCDMYSAGDQRVYSSYNQGRILMPENAFADGNFSLVIKGVAESDEGTYSCNLHHHYCHLYETVKIQLVIAKRGEAASEYWDGEKPVLVAPEGSTVTLPCVNRDHIWTERHSEEEQQVVHWDRQPPGVPHDRADRLVDLYASGERRSYGPLFLRQKMNVTRGAFALGDFSLRISRLESADEGTYSCHLHHHYCGLHERRIYHVSVTEPERERKVVNLTTHPVAPAADPNVVRGHNVINVIIPESRMHFFQQLGYVLATLLLFLVLLIIVVLVTRKRRQRGYEYNVKKYGEKDVNLKEFTVDTTDLTPHKSEDIRLDYKNNILKEKAEQARSFPAKNIDLDKAQIWQEQAFDGRC</sequence>
<dbReference type="AlphaFoldDB" id="A0A3M0IT75"/>
<evidence type="ECO:0000256" key="4">
    <source>
        <dbReference type="ARBA" id="ARBA00022692"/>
    </source>
</evidence>
<keyword evidence="9 14" id="KW-0472">Membrane</keyword>
<gene>
    <name evidence="16" type="ORF">DUI87_31847</name>
</gene>
<dbReference type="PANTHER" id="PTHR44793">
    <property type="entry name" value="MATRIX REMODELING-ASSOCIATED PROTEIN 8"/>
    <property type="match status" value="1"/>
</dbReference>
<evidence type="ECO:0000256" key="8">
    <source>
        <dbReference type="ARBA" id="ARBA00022989"/>
    </source>
</evidence>
<dbReference type="Pfam" id="PF00106">
    <property type="entry name" value="adh_short"/>
    <property type="match status" value="1"/>
</dbReference>
<dbReference type="EMBL" id="QRBI01000235">
    <property type="protein sequence ID" value="RMB91618.1"/>
    <property type="molecule type" value="Genomic_DNA"/>
</dbReference>
<evidence type="ECO:0000313" key="17">
    <source>
        <dbReference type="Proteomes" id="UP000269221"/>
    </source>
</evidence>
<dbReference type="GO" id="GO:0005886">
    <property type="term" value="C:plasma membrane"/>
    <property type="evidence" value="ECO:0007669"/>
    <property type="project" value="UniProtKB-SubCell"/>
</dbReference>
<dbReference type="InterPro" id="IPR042472">
    <property type="entry name" value="MXRA8"/>
</dbReference>
<evidence type="ECO:0000256" key="10">
    <source>
        <dbReference type="ARBA" id="ARBA00023157"/>
    </source>
</evidence>
<evidence type="ECO:0000256" key="11">
    <source>
        <dbReference type="ARBA" id="ARBA00023180"/>
    </source>
</evidence>
<dbReference type="GO" id="GO:0007155">
    <property type="term" value="P:cell adhesion"/>
    <property type="evidence" value="ECO:0007669"/>
    <property type="project" value="UniProtKB-KW"/>
</dbReference>
<keyword evidence="6" id="KW-0677">Repeat</keyword>
<evidence type="ECO:0000256" key="6">
    <source>
        <dbReference type="ARBA" id="ARBA00022737"/>
    </source>
</evidence>
<evidence type="ECO:0000256" key="2">
    <source>
        <dbReference type="ARBA" id="ARBA00018734"/>
    </source>
</evidence>
<dbReference type="InterPro" id="IPR013106">
    <property type="entry name" value="Ig_V-set"/>
</dbReference>
<keyword evidence="17" id="KW-1185">Reference proteome</keyword>
<evidence type="ECO:0000256" key="1">
    <source>
        <dbReference type="ARBA" id="ARBA00004251"/>
    </source>
</evidence>
<evidence type="ECO:0000256" key="13">
    <source>
        <dbReference type="SAM" id="MobiDB-lite"/>
    </source>
</evidence>
<dbReference type="STRING" id="333673.A0A3M0IT75"/>
<feature type="transmembrane region" description="Helical" evidence="14">
    <location>
        <begin position="718"/>
        <end position="738"/>
    </location>
</feature>
<dbReference type="InterPro" id="IPR002347">
    <property type="entry name" value="SDR_fam"/>
</dbReference>
<name>A0A3M0IT75_HIRRU</name>
<evidence type="ECO:0000256" key="14">
    <source>
        <dbReference type="SAM" id="Phobius"/>
    </source>
</evidence>
<dbReference type="InterPro" id="IPR003599">
    <property type="entry name" value="Ig_sub"/>
</dbReference>
<feature type="domain" description="Ig-like" evidence="15">
    <location>
        <begin position="558"/>
        <end position="672"/>
    </location>
</feature>
<feature type="region of interest" description="Disordered" evidence="13">
    <location>
        <begin position="275"/>
        <end position="306"/>
    </location>
</feature>
<dbReference type="Gene3D" id="2.60.40.10">
    <property type="entry name" value="Immunoglobulins"/>
    <property type="match status" value="2"/>
</dbReference>
<evidence type="ECO:0000313" key="16">
    <source>
        <dbReference type="EMBL" id="RMB91618.1"/>
    </source>
</evidence>
<evidence type="ECO:0000259" key="15">
    <source>
        <dbReference type="PROSITE" id="PS50835"/>
    </source>
</evidence>
<comment type="subcellular location">
    <subcellularLocation>
        <location evidence="1">Cell membrane</location>
        <topology evidence="1">Single-pass type I membrane protein</topology>
    </subcellularLocation>
</comment>
<reference evidence="16 17" key="1">
    <citation type="submission" date="2018-07" db="EMBL/GenBank/DDBJ databases">
        <title>A high quality draft genome assembly of the barn swallow (H. rustica rustica).</title>
        <authorList>
            <person name="Formenti G."/>
            <person name="Chiara M."/>
            <person name="Poveda L."/>
            <person name="Francoijs K.-J."/>
            <person name="Bonisoli-Alquati A."/>
            <person name="Canova L."/>
            <person name="Gianfranceschi L."/>
            <person name="Horner D.S."/>
            <person name="Saino N."/>
        </authorList>
    </citation>
    <scope>NUCLEOTIDE SEQUENCE [LARGE SCALE GENOMIC DNA]</scope>
    <source>
        <strain evidence="16">Chelidonia</strain>
        <tissue evidence="16">Blood</tissue>
    </source>
</reference>
<keyword evidence="4 14" id="KW-0812">Transmembrane</keyword>
<dbReference type="PROSITE" id="PS50835">
    <property type="entry name" value="IG_LIKE"/>
    <property type="match status" value="2"/>
</dbReference>
<dbReference type="InterPro" id="IPR013177">
    <property type="entry name" value="Ribosomal_mS38_C"/>
</dbReference>
<dbReference type="InterPro" id="IPR007110">
    <property type="entry name" value="Ig-like_dom"/>
</dbReference>
<accession>A0A3M0IT75</accession>
<keyword evidence="10" id="KW-1015">Disulfide bond</keyword>
<dbReference type="Proteomes" id="UP000269221">
    <property type="component" value="Unassembled WGS sequence"/>
</dbReference>
<evidence type="ECO:0000256" key="12">
    <source>
        <dbReference type="ARBA" id="ARBA00023319"/>
    </source>
</evidence>
<evidence type="ECO:0000256" key="5">
    <source>
        <dbReference type="ARBA" id="ARBA00022729"/>
    </source>
</evidence>
<keyword evidence="3" id="KW-1003">Cell membrane</keyword>
<keyword evidence="5" id="KW-0732">Signal</keyword>
<dbReference type="SMART" id="SM01155">
    <property type="entry name" value="DUF1713"/>
    <property type="match status" value="1"/>
</dbReference>
<dbReference type="InterPro" id="IPR036291">
    <property type="entry name" value="NAD(P)-bd_dom_sf"/>
</dbReference>